<dbReference type="Proteomes" id="UP000287651">
    <property type="component" value="Unassembled WGS sequence"/>
</dbReference>
<evidence type="ECO:0000256" key="1">
    <source>
        <dbReference type="SAM" id="Phobius"/>
    </source>
</evidence>
<protein>
    <submittedName>
        <fullName evidence="2">Uncharacterized protein</fullName>
    </submittedName>
</protein>
<sequence>MVGEGDDDVFGIKVPSLRLLYLLLFLGSVGFLRESRIDDGREGGRRRHLCSIVRKDWIRRVERAPEGGVRTAVRSSPPGPASRDVKVATQRMFSHVR</sequence>
<name>A0A426Z7C6_ENSVE</name>
<feature type="transmembrane region" description="Helical" evidence="1">
    <location>
        <begin position="12"/>
        <end position="32"/>
    </location>
</feature>
<reference evidence="2 3" key="1">
    <citation type="journal article" date="2014" name="Agronomy (Basel)">
        <title>A Draft Genome Sequence for Ensete ventricosum, the Drought-Tolerant Tree Against Hunger.</title>
        <authorList>
            <person name="Harrison J."/>
            <person name="Moore K.A."/>
            <person name="Paszkiewicz K."/>
            <person name="Jones T."/>
            <person name="Grant M."/>
            <person name="Ambacheew D."/>
            <person name="Muzemil S."/>
            <person name="Studholme D.J."/>
        </authorList>
    </citation>
    <scope>NUCLEOTIDE SEQUENCE [LARGE SCALE GENOMIC DNA]</scope>
</reference>
<dbReference type="EMBL" id="AMZH03008027">
    <property type="protein sequence ID" value="RRT59879.1"/>
    <property type="molecule type" value="Genomic_DNA"/>
</dbReference>
<accession>A0A426Z7C6</accession>
<proteinExistence type="predicted"/>
<keyword evidence="1" id="KW-0472">Membrane</keyword>
<gene>
    <name evidence="2" type="ORF">B296_00011679</name>
</gene>
<evidence type="ECO:0000313" key="2">
    <source>
        <dbReference type="EMBL" id="RRT59879.1"/>
    </source>
</evidence>
<organism evidence="2 3">
    <name type="scientific">Ensete ventricosum</name>
    <name type="common">Abyssinian banana</name>
    <name type="synonym">Musa ensete</name>
    <dbReference type="NCBI Taxonomy" id="4639"/>
    <lineage>
        <taxon>Eukaryota</taxon>
        <taxon>Viridiplantae</taxon>
        <taxon>Streptophyta</taxon>
        <taxon>Embryophyta</taxon>
        <taxon>Tracheophyta</taxon>
        <taxon>Spermatophyta</taxon>
        <taxon>Magnoliopsida</taxon>
        <taxon>Liliopsida</taxon>
        <taxon>Zingiberales</taxon>
        <taxon>Musaceae</taxon>
        <taxon>Ensete</taxon>
    </lineage>
</organism>
<keyword evidence="1" id="KW-1133">Transmembrane helix</keyword>
<dbReference type="AlphaFoldDB" id="A0A426Z7C6"/>
<comment type="caution">
    <text evidence="2">The sequence shown here is derived from an EMBL/GenBank/DDBJ whole genome shotgun (WGS) entry which is preliminary data.</text>
</comment>
<keyword evidence="1" id="KW-0812">Transmembrane</keyword>
<evidence type="ECO:0000313" key="3">
    <source>
        <dbReference type="Proteomes" id="UP000287651"/>
    </source>
</evidence>